<keyword evidence="1" id="KW-1133">Transmembrane helix</keyword>
<organism evidence="2 3">
    <name type="scientific">Mycena albidolilacea</name>
    <dbReference type="NCBI Taxonomy" id="1033008"/>
    <lineage>
        <taxon>Eukaryota</taxon>
        <taxon>Fungi</taxon>
        <taxon>Dikarya</taxon>
        <taxon>Basidiomycota</taxon>
        <taxon>Agaricomycotina</taxon>
        <taxon>Agaricomycetes</taxon>
        <taxon>Agaricomycetidae</taxon>
        <taxon>Agaricales</taxon>
        <taxon>Marasmiineae</taxon>
        <taxon>Mycenaceae</taxon>
        <taxon>Mycena</taxon>
    </lineage>
</organism>
<protein>
    <submittedName>
        <fullName evidence="2">Uncharacterized protein</fullName>
    </submittedName>
</protein>
<feature type="transmembrane region" description="Helical" evidence="1">
    <location>
        <begin position="53"/>
        <end position="72"/>
    </location>
</feature>
<reference evidence="2" key="1">
    <citation type="submission" date="2023-03" db="EMBL/GenBank/DDBJ databases">
        <title>Massive genome expansion in bonnet fungi (Mycena s.s.) driven by repeated elements and novel gene families across ecological guilds.</title>
        <authorList>
            <consortium name="Lawrence Berkeley National Laboratory"/>
            <person name="Harder C.B."/>
            <person name="Miyauchi S."/>
            <person name="Viragh M."/>
            <person name="Kuo A."/>
            <person name="Thoen E."/>
            <person name="Andreopoulos B."/>
            <person name="Lu D."/>
            <person name="Skrede I."/>
            <person name="Drula E."/>
            <person name="Henrissat B."/>
            <person name="Morin E."/>
            <person name="Kohler A."/>
            <person name="Barry K."/>
            <person name="LaButti K."/>
            <person name="Morin E."/>
            <person name="Salamov A."/>
            <person name="Lipzen A."/>
            <person name="Mereny Z."/>
            <person name="Hegedus B."/>
            <person name="Baldrian P."/>
            <person name="Stursova M."/>
            <person name="Weitz H."/>
            <person name="Taylor A."/>
            <person name="Grigoriev I.V."/>
            <person name="Nagy L.G."/>
            <person name="Martin F."/>
            <person name="Kauserud H."/>
        </authorList>
    </citation>
    <scope>NUCLEOTIDE SEQUENCE</scope>
    <source>
        <strain evidence="2">CBHHK002</strain>
    </source>
</reference>
<evidence type="ECO:0000313" key="2">
    <source>
        <dbReference type="EMBL" id="KAJ7326232.1"/>
    </source>
</evidence>
<keyword evidence="3" id="KW-1185">Reference proteome</keyword>
<evidence type="ECO:0000256" key="1">
    <source>
        <dbReference type="SAM" id="Phobius"/>
    </source>
</evidence>
<keyword evidence="1" id="KW-0472">Membrane</keyword>
<name>A0AAD7EHL3_9AGAR</name>
<keyword evidence="1" id="KW-0812">Transmembrane</keyword>
<dbReference type="AlphaFoldDB" id="A0AAD7EHL3"/>
<dbReference type="EMBL" id="JARIHO010000042">
    <property type="protein sequence ID" value="KAJ7326232.1"/>
    <property type="molecule type" value="Genomic_DNA"/>
</dbReference>
<evidence type="ECO:0000313" key="3">
    <source>
        <dbReference type="Proteomes" id="UP001218218"/>
    </source>
</evidence>
<gene>
    <name evidence="2" type="ORF">DFH08DRAFT_335232</name>
</gene>
<proteinExistence type="predicted"/>
<comment type="caution">
    <text evidence="2">The sequence shown here is derived from an EMBL/GenBank/DDBJ whole genome shotgun (WGS) entry which is preliminary data.</text>
</comment>
<sequence>MHPRDVFFSWTSLLTTMIFGFSQSIMNPLRRRWWCWLRVCSMDCKMFFSGDELFWLSACAALCIIFCTSSPFSARATRIFCTAVLGTAPGSFEASTRPSRNGGEVVAFQIRGNVNCPVWSIHLY</sequence>
<feature type="transmembrane region" description="Helical" evidence="1">
    <location>
        <begin position="6"/>
        <end position="26"/>
    </location>
</feature>
<dbReference type="Proteomes" id="UP001218218">
    <property type="component" value="Unassembled WGS sequence"/>
</dbReference>
<accession>A0AAD7EHL3</accession>